<comment type="caution">
    <text evidence="1">The sequence shown here is derived from an EMBL/GenBank/DDBJ whole genome shotgun (WGS) entry which is preliminary data.</text>
</comment>
<reference evidence="1" key="1">
    <citation type="submission" date="2023-03" db="EMBL/GenBank/DDBJ databases">
        <title>Massive genome expansion in bonnet fungi (Mycena s.s.) driven by repeated elements and novel gene families across ecological guilds.</title>
        <authorList>
            <consortium name="Lawrence Berkeley National Laboratory"/>
            <person name="Harder C.B."/>
            <person name="Miyauchi S."/>
            <person name="Viragh M."/>
            <person name="Kuo A."/>
            <person name="Thoen E."/>
            <person name="Andreopoulos B."/>
            <person name="Lu D."/>
            <person name="Skrede I."/>
            <person name="Drula E."/>
            <person name="Henrissat B."/>
            <person name="Morin E."/>
            <person name="Kohler A."/>
            <person name="Barry K."/>
            <person name="LaButti K."/>
            <person name="Morin E."/>
            <person name="Salamov A."/>
            <person name="Lipzen A."/>
            <person name="Mereny Z."/>
            <person name="Hegedus B."/>
            <person name="Baldrian P."/>
            <person name="Stursova M."/>
            <person name="Weitz H."/>
            <person name="Taylor A."/>
            <person name="Grigoriev I.V."/>
            <person name="Nagy L.G."/>
            <person name="Martin F."/>
            <person name="Kauserud H."/>
        </authorList>
    </citation>
    <scope>NUCLEOTIDE SEQUENCE</scope>
    <source>
        <strain evidence="1">CBHHK200</strain>
    </source>
</reference>
<evidence type="ECO:0000313" key="1">
    <source>
        <dbReference type="EMBL" id="KAJ7038424.1"/>
    </source>
</evidence>
<dbReference type="AlphaFoldDB" id="A0AAD6XAS3"/>
<accession>A0AAD6XAS3</accession>
<dbReference type="Proteomes" id="UP001218188">
    <property type="component" value="Unassembled WGS sequence"/>
</dbReference>
<feature type="non-terminal residue" evidence="1">
    <location>
        <position position="1"/>
    </location>
</feature>
<gene>
    <name evidence="1" type="ORF">C8F04DRAFT_1089117</name>
</gene>
<name>A0AAD6XAS3_9AGAR</name>
<evidence type="ECO:0000313" key="2">
    <source>
        <dbReference type="Proteomes" id="UP001218188"/>
    </source>
</evidence>
<keyword evidence="2" id="KW-1185">Reference proteome</keyword>
<sequence>FDLIIMFFSASIALTFVLSLSGIAVHSAPIKMAARADFVPKACSGPNGTGTCVDLNVASPNPTGPAINPAACTNVNSPISLVMNVDNDCVSFKNADCHIDFTNPDDFATEHFSNDPDINSLAPGILSISCEADPGDVNGLTAGFVDGQDN</sequence>
<proteinExistence type="predicted"/>
<organism evidence="1 2">
    <name type="scientific">Mycena alexandri</name>
    <dbReference type="NCBI Taxonomy" id="1745969"/>
    <lineage>
        <taxon>Eukaryota</taxon>
        <taxon>Fungi</taxon>
        <taxon>Dikarya</taxon>
        <taxon>Basidiomycota</taxon>
        <taxon>Agaricomycotina</taxon>
        <taxon>Agaricomycetes</taxon>
        <taxon>Agaricomycetidae</taxon>
        <taxon>Agaricales</taxon>
        <taxon>Marasmiineae</taxon>
        <taxon>Mycenaceae</taxon>
        <taxon>Mycena</taxon>
    </lineage>
</organism>
<protein>
    <submittedName>
        <fullName evidence="1">Uncharacterized protein</fullName>
    </submittedName>
</protein>
<dbReference type="EMBL" id="JARJCM010000032">
    <property type="protein sequence ID" value="KAJ7038424.1"/>
    <property type="molecule type" value="Genomic_DNA"/>
</dbReference>